<dbReference type="GO" id="GO:0005085">
    <property type="term" value="F:guanyl-nucleotide exchange factor activity"/>
    <property type="evidence" value="ECO:0007669"/>
    <property type="project" value="InterPro"/>
</dbReference>
<feature type="compositionally biased region" description="Polar residues" evidence="1">
    <location>
        <begin position="771"/>
        <end position="785"/>
    </location>
</feature>
<dbReference type="AlphaFoldDB" id="A0A401GGC7"/>
<dbReference type="GO" id="GO:0043332">
    <property type="term" value="C:mating projection tip"/>
    <property type="evidence" value="ECO:0007669"/>
    <property type="project" value="TreeGrafter"/>
</dbReference>
<reference evidence="4 5" key="1">
    <citation type="journal article" date="2018" name="Sci. Rep.">
        <title>Genome sequence of the cauliflower mushroom Sparassis crispa (Hanabiratake) and its association with beneficial usage.</title>
        <authorList>
            <person name="Kiyama R."/>
            <person name="Furutani Y."/>
            <person name="Kawaguchi K."/>
            <person name="Nakanishi T."/>
        </authorList>
    </citation>
    <scope>NUCLEOTIDE SEQUENCE [LARGE SCALE GENOMIC DNA]</scope>
</reference>
<dbReference type="RefSeq" id="XP_027612135.1">
    <property type="nucleotide sequence ID" value="XM_027756334.1"/>
</dbReference>
<dbReference type="STRING" id="139825.A0A401GGC7"/>
<dbReference type="Pfam" id="PF06395">
    <property type="entry name" value="CDC24"/>
    <property type="match status" value="1"/>
</dbReference>
<dbReference type="CDD" id="cd13246">
    <property type="entry name" value="PH_Scd1"/>
    <property type="match status" value="1"/>
</dbReference>
<dbReference type="InParanoid" id="A0A401GGC7"/>
<keyword evidence="5" id="KW-1185">Reference proteome</keyword>
<evidence type="ECO:0000259" key="2">
    <source>
        <dbReference type="PROSITE" id="PS50010"/>
    </source>
</evidence>
<dbReference type="InterPro" id="IPR000219">
    <property type="entry name" value="DH_dom"/>
</dbReference>
<dbReference type="Pfam" id="PF00621">
    <property type="entry name" value="RhoGEF"/>
    <property type="match status" value="1"/>
</dbReference>
<name>A0A401GGC7_9APHY</name>
<dbReference type="SMART" id="SM00325">
    <property type="entry name" value="RhoGEF"/>
    <property type="match status" value="1"/>
</dbReference>
<dbReference type="GO" id="GO:0031106">
    <property type="term" value="P:septin ring organization"/>
    <property type="evidence" value="ECO:0007669"/>
    <property type="project" value="TreeGrafter"/>
</dbReference>
<dbReference type="SUPFAM" id="SSF50729">
    <property type="entry name" value="PH domain-like"/>
    <property type="match status" value="1"/>
</dbReference>
<dbReference type="GeneID" id="38778139"/>
<gene>
    <name evidence="4" type="ORF">SCP_0309490</name>
</gene>
<dbReference type="SUPFAM" id="SSF54277">
    <property type="entry name" value="CAD &amp; PB1 domains"/>
    <property type="match status" value="1"/>
</dbReference>
<dbReference type="PANTHER" id="PTHR47339:SF1">
    <property type="entry name" value="CELL DIVISION CONTROL PROTEIN 24"/>
    <property type="match status" value="1"/>
</dbReference>
<organism evidence="4 5">
    <name type="scientific">Sparassis crispa</name>
    <dbReference type="NCBI Taxonomy" id="139825"/>
    <lineage>
        <taxon>Eukaryota</taxon>
        <taxon>Fungi</taxon>
        <taxon>Dikarya</taxon>
        <taxon>Basidiomycota</taxon>
        <taxon>Agaricomycotina</taxon>
        <taxon>Agaricomycetes</taxon>
        <taxon>Polyporales</taxon>
        <taxon>Sparassidaceae</taxon>
        <taxon>Sparassis</taxon>
    </lineage>
</organism>
<evidence type="ECO:0000313" key="4">
    <source>
        <dbReference type="EMBL" id="GBE81222.1"/>
    </source>
</evidence>
<dbReference type="InterPro" id="IPR011993">
    <property type="entry name" value="PH-like_dom_sf"/>
</dbReference>
<dbReference type="PANTHER" id="PTHR47339">
    <property type="entry name" value="CELL DIVISION CONTROL PROTEIN 24"/>
    <property type="match status" value="1"/>
</dbReference>
<dbReference type="GO" id="GO:0005737">
    <property type="term" value="C:cytoplasm"/>
    <property type="evidence" value="ECO:0007669"/>
    <property type="project" value="TreeGrafter"/>
</dbReference>
<proteinExistence type="predicted"/>
<feature type="domain" description="PB1" evidence="3">
    <location>
        <begin position="875"/>
        <end position="958"/>
    </location>
</feature>
<dbReference type="CDD" id="cd05992">
    <property type="entry name" value="PB1"/>
    <property type="match status" value="1"/>
</dbReference>
<dbReference type="InterPro" id="IPR053026">
    <property type="entry name" value="CDC42_GEF"/>
</dbReference>
<dbReference type="InterPro" id="IPR033511">
    <property type="entry name" value="Cdc24/Scd1_PH_dom"/>
</dbReference>
<dbReference type="OrthoDB" id="1594986at2759"/>
<dbReference type="Gene3D" id="2.30.29.30">
    <property type="entry name" value="Pleckstrin-homology domain (PH domain)/Phosphotyrosine-binding domain (PTB)"/>
    <property type="match status" value="1"/>
</dbReference>
<protein>
    <submittedName>
        <fullName evidence="4">Rho guanine nucleotide exchange factor scd1</fullName>
    </submittedName>
</protein>
<feature type="domain" description="DH" evidence="2">
    <location>
        <begin position="209"/>
        <end position="384"/>
    </location>
</feature>
<feature type="compositionally biased region" description="Acidic residues" evidence="1">
    <location>
        <begin position="653"/>
        <end position="662"/>
    </location>
</feature>
<dbReference type="CDD" id="cd00160">
    <property type="entry name" value="RhoGEF"/>
    <property type="match status" value="1"/>
</dbReference>
<dbReference type="Pfam" id="PF00564">
    <property type="entry name" value="PB1"/>
    <property type="match status" value="1"/>
</dbReference>
<dbReference type="InterPro" id="IPR000270">
    <property type="entry name" value="PB1_dom"/>
</dbReference>
<feature type="compositionally biased region" description="Polar residues" evidence="1">
    <location>
        <begin position="718"/>
        <end position="728"/>
    </location>
</feature>
<dbReference type="Proteomes" id="UP000287166">
    <property type="component" value="Unassembled WGS sequence"/>
</dbReference>
<evidence type="ECO:0000313" key="5">
    <source>
        <dbReference type="Proteomes" id="UP000287166"/>
    </source>
</evidence>
<dbReference type="FunCoup" id="A0A401GGC7">
    <property type="interactions" value="62"/>
</dbReference>
<dbReference type="InterPro" id="IPR035899">
    <property type="entry name" value="DBL_dom_sf"/>
</dbReference>
<dbReference type="GO" id="GO:0000935">
    <property type="term" value="C:division septum"/>
    <property type="evidence" value="ECO:0007669"/>
    <property type="project" value="TreeGrafter"/>
</dbReference>
<evidence type="ECO:0000256" key="1">
    <source>
        <dbReference type="SAM" id="MobiDB-lite"/>
    </source>
</evidence>
<dbReference type="PROSITE" id="PS50010">
    <property type="entry name" value="DH_2"/>
    <property type="match status" value="1"/>
</dbReference>
<feature type="region of interest" description="Disordered" evidence="1">
    <location>
        <begin position="633"/>
        <end position="852"/>
    </location>
</feature>
<dbReference type="InterPro" id="IPR053793">
    <property type="entry name" value="PB1-like"/>
</dbReference>
<sequence>MTSTAAGRKKSMISTTPTIESPVANNTLLNKAASQSTSLYQQCSALRTRLMRVQDFPEWFTLSSPPESSRRSTDPVTQLWDCFALGVPLCYLFNLLPAPFTTINIDTGSTSFDATNEKTKKRAIALFSMQIKQIEGCEQFTVTELWDRNSTDGFVKVVNNVIHLAQHLPEDVFVESAPPSPTVLSEYQSTDSLTMDGGFSTPPAEPNGARFNIIKELVETERKYVQDLESMQKYSNAASQNNVIDQDTIHLLFPNLNKLLNFQRKFLIKLESVAELSWDEQRWGLPFIENEDEFAVYEPYCANYIMASEILLQEEQNLAALNHVLDAKVELPAFLIKPVQRICKYPLLLESLLKAVKSTDYPFCHELESGVAAAKRITDKINEAQRRAENHATVKNLEGRVEDWKGHHISNFGTLLLDDIFTVTKSEVDREYHVFLFEKIILCCKECLSPPTNGKKVNKSNSILKKPVVPAPLVLPGAGPSRKRNTPLLLKGRIFLNNVTQAVPKVSAGQYSLAVWWRGDDDLEFFTLRCRNEEQLKMWENQLNRMIQETASRRTSDRNIRLQMTSASAPVIRQPSTTHSQERTYSVFSQSTAYSSAPAVHSAMSSPYLSGLQSNRSSRHPYAIDEYVQASIPPDQLGYSDGPQGYPPHDGFDVDPDDDFEDYPPSSAFPPSGRGTPIGTRRLEYNGYPLTSRMSGHSTITPTSATSNHGSPFGSGRPSISRTGGSYTPDSNGYGSGPPPGRSSTLRSQFSSTKLRSAYEQSPNGGPALPSGTSPMRSRSASQPSAYVPNTLPPPLPTSVPWSNRSQSSMGVNKRGSGSSQSTGDSSDYSPHSSSSPITPFGSSESSLGNMSLHPIRSQRSDQVVTSAMDQLGAPVKVKVHFHEDIFVIQVPRSAEYTELVEKVGKKIRLCGPRRDDGPLRVKYKDEDGDLVSLGSTEDVQMAFESFRPGNQVTLYVQ</sequence>
<dbReference type="PROSITE" id="PS51745">
    <property type="entry name" value="PB1"/>
    <property type="match status" value="1"/>
</dbReference>
<dbReference type="EMBL" id="BFAD01000003">
    <property type="protein sequence ID" value="GBE81222.1"/>
    <property type="molecule type" value="Genomic_DNA"/>
</dbReference>
<accession>A0A401GGC7</accession>
<evidence type="ECO:0000259" key="3">
    <source>
        <dbReference type="PROSITE" id="PS51745"/>
    </source>
</evidence>
<feature type="compositionally biased region" description="Polar residues" evidence="1">
    <location>
        <begin position="800"/>
        <end position="811"/>
    </location>
</feature>
<feature type="compositionally biased region" description="Polar residues" evidence="1">
    <location>
        <begin position="692"/>
        <end position="710"/>
    </location>
</feature>
<dbReference type="GO" id="GO:0005634">
    <property type="term" value="C:nucleus"/>
    <property type="evidence" value="ECO:0007669"/>
    <property type="project" value="TreeGrafter"/>
</dbReference>
<dbReference type="SUPFAM" id="SSF48065">
    <property type="entry name" value="DBL homology domain (DH-domain)"/>
    <property type="match status" value="1"/>
</dbReference>
<dbReference type="Pfam" id="PF15411">
    <property type="entry name" value="PH_10"/>
    <property type="match status" value="1"/>
</dbReference>
<dbReference type="InterPro" id="IPR010481">
    <property type="entry name" value="Cdc24/Scd1_N"/>
</dbReference>
<comment type="caution">
    <text evidence="4">The sequence shown here is derived from an EMBL/GenBank/DDBJ whole genome shotgun (WGS) entry which is preliminary data.</text>
</comment>
<dbReference type="SMART" id="SM00666">
    <property type="entry name" value="PB1"/>
    <property type="match status" value="1"/>
</dbReference>
<dbReference type="Gene3D" id="3.10.20.90">
    <property type="entry name" value="Phosphatidylinositol 3-kinase Catalytic Subunit, Chain A, domain 1"/>
    <property type="match status" value="1"/>
</dbReference>
<feature type="compositionally biased region" description="Low complexity" evidence="1">
    <location>
        <begin position="816"/>
        <end position="847"/>
    </location>
</feature>
<dbReference type="Gene3D" id="1.20.900.10">
    <property type="entry name" value="Dbl homology (DH) domain"/>
    <property type="match status" value="1"/>
</dbReference>
<dbReference type="GO" id="GO:0030010">
    <property type="term" value="P:establishment of cell polarity"/>
    <property type="evidence" value="ECO:0007669"/>
    <property type="project" value="TreeGrafter"/>
</dbReference>
<feature type="compositionally biased region" description="Polar residues" evidence="1">
    <location>
        <begin position="745"/>
        <end position="764"/>
    </location>
</feature>